<accession>A0A7S3STA2</accession>
<dbReference type="PANTHER" id="PTHR21356:SF1">
    <property type="entry name" value="ARMADILLO REPEAT-CONTAINING PROTEIN 2"/>
    <property type="match status" value="1"/>
</dbReference>
<dbReference type="EMBL" id="HBIR01034060">
    <property type="protein sequence ID" value="CAE0564316.1"/>
    <property type="molecule type" value="Transcribed_RNA"/>
</dbReference>
<name>A0A7S3STA2_EMIHU</name>
<dbReference type="SUPFAM" id="SSF48371">
    <property type="entry name" value="ARM repeat"/>
    <property type="match status" value="1"/>
</dbReference>
<reference evidence="2" key="1">
    <citation type="submission" date="2021-01" db="EMBL/GenBank/DDBJ databases">
        <authorList>
            <person name="Corre E."/>
            <person name="Pelletier E."/>
            <person name="Niang G."/>
            <person name="Scheremetjew M."/>
            <person name="Finn R."/>
            <person name="Kale V."/>
            <person name="Holt S."/>
            <person name="Cochrane G."/>
            <person name="Meng A."/>
            <person name="Brown T."/>
            <person name="Cohen L."/>
        </authorList>
    </citation>
    <scope>NUCLEOTIDE SEQUENCE</scope>
    <source>
        <strain evidence="2">379</strain>
    </source>
</reference>
<evidence type="ECO:0000313" key="2">
    <source>
        <dbReference type="EMBL" id="CAE0564316.1"/>
    </source>
</evidence>
<dbReference type="InterPro" id="IPR038905">
    <property type="entry name" value="ARMC2"/>
</dbReference>
<evidence type="ECO:0008006" key="3">
    <source>
        <dbReference type="Google" id="ProtNLM"/>
    </source>
</evidence>
<dbReference type="GO" id="GO:0044782">
    <property type="term" value="P:cilium organization"/>
    <property type="evidence" value="ECO:0007669"/>
    <property type="project" value="TreeGrafter"/>
</dbReference>
<gene>
    <name evidence="2" type="ORF">EHUX00137_LOCUS26510</name>
</gene>
<feature type="chain" id="PRO_5031513750" description="Armadillo repeat-containing domain-containing protein" evidence="1">
    <location>
        <begin position="32"/>
        <end position="426"/>
    </location>
</feature>
<sequence length="426" mass="43976">MKAHCPPDSRCHEALLVRLSFVLGNLTACSAASRSNLASALPALLKLLSYHTAAFLRAVASAQGGNAGCAAKAMREHSLEPLSAPGVVASSGCSGTPSEASMDGSVGGAAASDVGGLSDVLTKLIRLIAHLAMNEAEGVAISRAHETASLLELLAALPLEPTPLGNASPLALEELRLNTTSAVTNLSFYSTGDNVLLNDAHVLLCQLLAQALTYPNEEGVVEAARAIGNLSRTAAARQSLCSLHASEALLLLLGHSSASVVNASCGALVNLAGDPRCLSHLSSLRATPRVAEAMLLQLETMHAAASKSCGEGGATTQAYEGYGAVAAEAALMAAKTLCNLLSSGLDSDTCPGEHLLDWSARHALTTALAPLATKQTLTWKTDAGEWPHVAWLLMSLLRPEGGREQGRGEGVVCKEKRRTVEQVCKT</sequence>
<dbReference type="Gene3D" id="1.25.10.10">
    <property type="entry name" value="Leucine-rich Repeat Variant"/>
    <property type="match status" value="1"/>
</dbReference>
<dbReference type="InterPro" id="IPR016024">
    <property type="entry name" value="ARM-type_fold"/>
</dbReference>
<keyword evidence="1" id="KW-0732">Signal</keyword>
<feature type="signal peptide" evidence="1">
    <location>
        <begin position="1"/>
        <end position="31"/>
    </location>
</feature>
<proteinExistence type="predicted"/>
<dbReference type="InterPro" id="IPR011989">
    <property type="entry name" value="ARM-like"/>
</dbReference>
<dbReference type="PANTHER" id="PTHR21356">
    <property type="entry name" value="ARMADILLO REPEAT CONTAINING 2"/>
    <property type="match status" value="1"/>
</dbReference>
<organism evidence="2">
    <name type="scientific">Emiliania huxleyi</name>
    <name type="common">Coccolithophore</name>
    <name type="synonym">Pontosphaera huxleyi</name>
    <dbReference type="NCBI Taxonomy" id="2903"/>
    <lineage>
        <taxon>Eukaryota</taxon>
        <taxon>Haptista</taxon>
        <taxon>Haptophyta</taxon>
        <taxon>Prymnesiophyceae</taxon>
        <taxon>Isochrysidales</taxon>
        <taxon>Noelaerhabdaceae</taxon>
        <taxon>Emiliania</taxon>
    </lineage>
</organism>
<dbReference type="AlphaFoldDB" id="A0A7S3STA2"/>
<protein>
    <recommendedName>
        <fullName evidence="3">Armadillo repeat-containing domain-containing protein</fullName>
    </recommendedName>
</protein>
<evidence type="ECO:0000256" key="1">
    <source>
        <dbReference type="SAM" id="SignalP"/>
    </source>
</evidence>